<accession>A0ABT8V6R7</accession>
<keyword evidence="4" id="KW-0564">Palmitate</keyword>
<keyword evidence="5" id="KW-0449">Lipoprotein</keyword>
<evidence type="ECO:0000256" key="4">
    <source>
        <dbReference type="ARBA" id="ARBA00023139"/>
    </source>
</evidence>
<dbReference type="PANTHER" id="PTHR43649">
    <property type="entry name" value="ARABINOSE-BINDING PROTEIN-RELATED"/>
    <property type="match status" value="1"/>
</dbReference>
<organism evidence="8 9">
    <name type="scientific">Paenibacillus ehimensis</name>
    <dbReference type="NCBI Taxonomy" id="79264"/>
    <lineage>
        <taxon>Bacteria</taxon>
        <taxon>Bacillati</taxon>
        <taxon>Bacillota</taxon>
        <taxon>Bacilli</taxon>
        <taxon>Bacillales</taxon>
        <taxon>Paenibacillaceae</taxon>
        <taxon>Paenibacillus</taxon>
    </lineage>
</organism>
<evidence type="ECO:0000313" key="8">
    <source>
        <dbReference type="EMBL" id="MDO3677140.1"/>
    </source>
</evidence>
<reference evidence="8" key="1">
    <citation type="submission" date="2023-07" db="EMBL/GenBank/DDBJ databases">
        <authorList>
            <person name="Aktuganov G."/>
            <person name="Boyko T."/>
            <person name="Delegan Y."/>
            <person name="Galimzianova N."/>
            <person name="Gilvanova E."/>
            <person name="Korobov V."/>
            <person name="Kuzmina L."/>
            <person name="Melentiev A."/>
            <person name="Milman P."/>
            <person name="Ryabova A."/>
            <person name="Stupak E."/>
            <person name="Yasakov T."/>
            <person name="Zharikova N."/>
            <person name="Zhurenko E."/>
        </authorList>
    </citation>
    <scope>NUCLEOTIDE SEQUENCE</scope>
    <source>
        <strain evidence="8">IB-739</strain>
    </source>
</reference>
<dbReference type="PANTHER" id="PTHR43649:SF33">
    <property type="entry name" value="POLYGALACTURONAN_RHAMNOGALACTURONAN-BINDING PROTEIN YTCQ"/>
    <property type="match status" value="1"/>
</dbReference>
<keyword evidence="2 7" id="KW-0732">Signal</keyword>
<dbReference type="InterPro" id="IPR050490">
    <property type="entry name" value="Bact_solute-bd_prot1"/>
</dbReference>
<evidence type="ECO:0000256" key="1">
    <source>
        <dbReference type="ARBA" id="ARBA00022475"/>
    </source>
</evidence>
<dbReference type="Proteomes" id="UP001168883">
    <property type="component" value="Unassembled WGS sequence"/>
</dbReference>
<name>A0ABT8V6R7_9BACL</name>
<evidence type="ECO:0000256" key="3">
    <source>
        <dbReference type="ARBA" id="ARBA00023136"/>
    </source>
</evidence>
<keyword evidence="1" id="KW-1003">Cell membrane</keyword>
<dbReference type="EMBL" id="JAUMKJ010000009">
    <property type="protein sequence ID" value="MDO3677140.1"/>
    <property type="molecule type" value="Genomic_DNA"/>
</dbReference>
<evidence type="ECO:0000256" key="2">
    <source>
        <dbReference type="ARBA" id="ARBA00022729"/>
    </source>
</evidence>
<dbReference type="InterPro" id="IPR006059">
    <property type="entry name" value="SBP"/>
</dbReference>
<comment type="caution">
    <text evidence="8">The sequence shown here is derived from an EMBL/GenBank/DDBJ whole genome shotgun (WGS) entry which is preliminary data.</text>
</comment>
<keyword evidence="3" id="KW-0472">Membrane</keyword>
<dbReference type="RefSeq" id="WP_302878009.1">
    <property type="nucleotide sequence ID" value="NZ_JAUMKJ010000009.1"/>
</dbReference>
<feature type="chain" id="PRO_5047374380" evidence="7">
    <location>
        <begin position="21"/>
        <end position="437"/>
    </location>
</feature>
<proteinExistence type="predicted"/>
<evidence type="ECO:0000313" key="9">
    <source>
        <dbReference type="Proteomes" id="UP001168883"/>
    </source>
</evidence>
<evidence type="ECO:0000256" key="6">
    <source>
        <dbReference type="SAM" id="MobiDB-lite"/>
    </source>
</evidence>
<evidence type="ECO:0000256" key="5">
    <source>
        <dbReference type="ARBA" id="ARBA00023288"/>
    </source>
</evidence>
<dbReference type="Pfam" id="PF01547">
    <property type="entry name" value="SBP_bac_1"/>
    <property type="match status" value="1"/>
</dbReference>
<feature type="region of interest" description="Disordered" evidence="6">
    <location>
        <begin position="24"/>
        <end position="43"/>
    </location>
</feature>
<keyword evidence="9" id="KW-1185">Reference proteome</keyword>
<dbReference type="Gene3D" id="3.40.190.10">
    <property type="entry name" value="Periplasmic binding protein-like II"/>
    <property type="match status" value="2"/>
</dbReference>
<evidence type="ECO:0000256" key="7">
    <source>
        <dbReference type="SAM" id="SignalP"/>
    </source>
</evidence>
<dbReference type="PROSITE" id="PS51257">
    <property type="entry name" value="PROKAR_LIPOPROTEIN"/>
    <property type="match status" value="1"/>
</dbReference>
<gene>
    <name evidence="8" type="ORF">Q3C12_09000</name>
</gene>
<feature type="signal peptide" evidence="7">
    <location>
        <begin position="1"/>
        <end position="20"/>
    </location>
</feature>
<dbReference type="SUPFAM" id="SSF53850">
    <property type="entry name" value="Periplasmic binding protein-like II"/>
    <property type="match status" value="1"/>
</dbReference>
<sequence>MRRGLLLLIILLLISACTNAGDIGQPSIRPAPDPGKTADSAKANGRLTVSTHRVDLVEDGTFDRYAQAFRDRHPEVQEVVFEPIVDYESDIRFRLTTGDAGDVLLIPGNIAQEHLGDFFEKLNDTADQLGDLYFKDYKSHLGNVYGIVSGVSTEGIIYNKNAFAKAGIASVPRTLDELYEACEKLKKAGITPFYINYGAQWPLKQWGEVLATMMSGKGNYLNSMTETDEPFRMDNEFGRSLTILQTLMRKGYVEADLQTNLWEVSKSEFAQGNAGMFFMGNWMIRQLEQAGALPQDIGYIPFPYDNSGSYHVLMNTDWFYAVSKNSKNKETAKAWIRFLIEESDYAERSGFIPPQKKKVPRLPQLEEFFSSRPSIIENSPSSSLWYEIGNKAKIDFYRGAYLQRAAVAERLPAAFGELNASWKANRARAMESRARRM</sequence>
<protein>
    <submittedName>
        <fullName evidence="8">ABC transporter substrate-binding protein</fullName>
    </submittedName>
</protein>